<evidence type="ECO:0000256" key="1">
    <source>
        <dbReference type="ARBA" id="ARBA00004123"/>
    </source>
</evidence>
<reference evidence="11" key="3">
    <citation type="submission" date="2021-05" db="UniProtKB">
        <authorList>
            <consortium name="EnsemblPlants"/>
        </authorList>
    </citation>
    <scope>IDENTIFICATION</scope>
    <source>
        <strain evidence="11">cv. B73</strain>
    </source>
</reference>
<evidence type="ECO:0000259" key="9">
    <source>
        <dbReference type="PROSITE" id="PS50888"/>
    </source>
</evidence>
<keyword evidence="7" id="KW-0539">Nucleus</keyword>
<dbReference type="EMBL" id="CM007649">
    <property type="protein sequence ID" value="ONM34888.1"/>
    <property type="molecule type" value="Genomic_DNA"/>
</dbReference>
<evidence type="ECO:0000313" key="10">
    <source>
        <dbReference type="EMBL" id="ONM34888.1"/>
    </source>
</evidence>
<evidence type="ECO:0000256" key="6">
    <source>
        <dbReference type="ARBA" id="ARBA00023163"/>
    </source>
</evidence>
<keyword evidence="12" id="KW-1185">Reference proteome</keyword>
<dbReference type="FunFam" id="4.10.280.10:FF:000066">
    <property type="entry name" value="BHLH transcription factor"/>
    <property type="match status" value="1"/>
</dbReference>
<comment type="subcellular location">
    <subcellularLocation>
        <location evidence="1">Nucleus</location>
    </subcellularLocation>
</comment>
<dbReference type="eggNOG" id="ENOG502QQ2A">
    <property type="taxonomic scope" value="Eukaryota"/>
</dbReference>
<keyword evidence="5" id="KW-0238">DNA-binding</keyword>
<feature type="region of interest" description="Disordered" evidence="8">
    <location>
        <begin position="107"/>
        <end position="126"/>
    </location>
</feature>
<dbReference type="OrthoDB" id="551431at2759"/>
<feature type="compositionally biased region" description="Low complexity" evidence="8">
    <location>
        <begin position="111"/>
        <end position="126"/>
    </location>
</feature>
<keyword evidence="4" id="KW-0805">Transcription regulation</keyword>
<dbReference type="AlphaFoldDB" id="A0A1D6N2E7"/>
<evidence type="ECO:0000256" key="4">
    <source>
        <dbReference type="ARBA" id="ARBA00023015"/>
    </source>
</evidence>
<evidence type="ECO:0000256" key="7">
    <source>
        <dbReference type="ARBA" id="ARBA00023242"/>
    </source>
</evidence>
<evidence type="ECO:0000313" key="12">
    <source>
        <dbReference type="Proteomes" id="UP000007305"/>
    </source>
</evidence>
<dbReference type="STRING" id="4577.A0A1D6N2E7"/>
<dbReference type="CDD" id="cd11443">
    <property type="entry name" value="bHLH_AtAMS_like"/>
    <property type="match status" value="1"/>
</dbReference>
<dbReference type="GO" id="GO:0006355">
    <property type="term" value="P:regulation of DNA-templated transcription"/>
    <property type="evidence" value="ECO:0000318"/>
    <property type="project" value="GO_Central"/>
</dbReference>
<accession>A0A1D6N2E7</accession>
<dbReference type="IntAct" id="A0A1D6N2E7">
    <property type="interactions" value="3"/>
</dbReference>
<dbReference type="CDD" id="cd04873">
    <property type="entry name" value="ACT_UUR-ACR-like"/>
    <property type="match status" value="1"/>
</dbReference>
<dbReference type="PaxDb" id="4577-GRMZM2G173534_P02"/>
<dbReference type="FunCoup" id="A0A1D6N2E7">
    <property type="interactions" value="203"/>
</dbReference>
<evidence type="ECO:0000256" key="2">
    <source>
        <dbReference type="ARBA" id="ARBA00005510"/>
    </source>
</evidence>
<keyword evidence="6" id="KW-0804">Transcription</keyword>
<dbReference type="InterPro" id="IPR036638">
    <property type="entry name" value="HLH_DNA-bd_sf"/>
</dbReference>
<dbReference type="SUPFAM" id="SSF47459">
    <property type="entry name" value="HLH, helix-loop-helix DNA-binding domain"/>
    <property type="match status" value="1"/>
</dbReference>
<dbReference type="PANTHER" id="PTHR31945">
    <property type="entry name" value="TRANSCRIPTION FACTOR SCREAM2-RELATED"/>
    <property type="match status" value="1"/>
</dbReference>
<dbReference type="PANTHER" id="PTHR31945:SF129">
    <property type="entry name" value="TRANSCRIPTION FACTOR SCREAM2"/>
    <property type="match status" value="1"/>
</dbReference>
<dbReference type="SMR" id="A0A1D6N2E7"/>
<dbReference type="SMART" id="SM00353">
    <property type="entry name" value="HLH"/>
    <property type="match status" value="1"/>
</dbReference>
<dbReference type="Gene3D" id="4.10.280.10">
    <property type="entry name" value="Helix-loop-helix DNA-binding domain"/>
    <property type="match status" value="1"/>
</dbReference>
<dbReference type="Pfam" id="PF00010">
    <property type="entry name" value="HLH"/>
    <property type="match status" value="1"/>
</dbReference>
<dbReference type="ExpressionAtlas" id="A0A1D6N2E7">
    <property type="expression patterns" value="baseline and differential"/>
</dbReference>
<evidence type="ECO:0007829" key="13">
    <source>
        <dbReference type="PeptideAtlas" id="A0A1D6N2E7"/>
    </source>
</evidence>
<feature type="domain" description="BHLH" evidence="9">
    <location>
        <begin position="185"/>
        <end position="234"/>
    </location>
</feature>
<dbReference type="EnsemblPlants" id="Zm00001eb142500_T001">
    <property type="protein sequence ID" value="Zm00001eb142500_P001"/>
    <property type="gene ID" value="Zm00001eb142500"/>
</dbReference>
<dbReference type="Gramene" id="Zm00001eb142500_T001">
    <property type="protein sequence ID" value="Zm00001eb142500_P001"/>
    <property type="gene ID" value="Zm00001eb142500"/>
</dbReference>
<evidence type="ECO:0000256" key="8">
    <source>
        <dbReference type="SAM" id="MobiDB-lite"/>
    </source>
</evidence>
<dbReference type="OMA" id="AMRTDEM"/>
<evidence type="ECO:0000256" key="5">
    <source>
        <dbReference type="ARBA" id="ARBA00023125"/>
    </source>
</evidence>
<name>A0A1D6N2E7_MAIZE</name>
<keyword evidence="3" id="KW-0217">Developmental protein</keyword>
<dbReference type="InterPro" id="IPR051358">
    <property type="entry name" value="TF_AMS/ICE1/BHLH6-like"/>
</dbReference>
<dbReference type="GO" id="GO:0043565">
    <property type="term" value="F:sequence-specific DNA binding"/>
    <property type="evidence" value="ECO:0000318"/>
    <property type="project" value="GO_Central"/>
</dbReference>
<reference evidence="10 12" key="1">
    <citation type="submission" date="2015-12" db="EMBL/GenBank/DDBJ databases">
        <title>Update maize B73 reference genome by single molecule sequencing technologies.</title>
        <authorList>
            <consortium name="Maize Genome Sequencing Project"/>
            <person name="Ware D."/>
        </authorList>
    </citation>
    <scope>NUCLEOTIDE SEQUENCE [LARGE SCALE GENOMIC DNA]</scope>
    <source>
        <strain evidence="12">cv. B73</strain>
        <tissue evidence="10">Seedling</tissue>
    </source>
</reference>
<dbReference type="GO" id="GO:0005634">
    <property type="term" value="C:nucleus"/>
    <property type="evidence" value="ECO:0000318"/>
    <property type="project" value="GO_Central"/>
</dbReference>
<comment type="similarity">
    <text evidence="2">Belongs to the bHLH protein family.</text>
</comment>
<organism evidence="10">
    <name type="scientific">Zea mays</name>
    <name type="common">Maize</name>
    <dbReference type="NCBI Taxonomy" id="4577"/>
    <lineage>
        <taxon>Eukaryota</taxon>
        <taxon>Viridiplantae</taxon>
        <taxon>Streptophyta</taxon>
        <taxon>Embryophyta</taxon>
        <taxon>Tracheophyta</taxon>
        <taxon>Spermatophyta</taxon>
        <taxon>Magnoliopsida</taxon>
        <taxon>Liliopsida</taxon>
        <taxon>Poales</taxon>
        <taxon>Poaceae</taxon>
        <taxon>PACMAD clade</taxon>
        <taxon>Panicoideae</taxon>
        <taxon>Andropogonodae</taxon>
        <taxon>Andropogoneae</taxon>
        <taxon>Tripsacinae</taxon>
        <taxon>Zea</taxon>
    </lineage>
</organism>
<dbReference type="InterPro" id="IPR011598">
    <property type="entry name" value="bHLH_dom"/>
</dbReference>
<dbReference type="Proteomes" id="UP000007305">
    <property type="component" value="Chromosome 3"/>
</dbReference>
<dbReference type="GO" id="GO:0003700">
    <property type="term" value="F:DNA-binding transcription factor activity"/>
    <property type="evidence" value="ECO:0000318"/>
    <property type="project" value="GO_Central"/>
</dbReference>
<keyword evidence="13" id="KW-1267">Proteomics identification</keyword>
<evidence type="ECO:0000313" key="11">
    <source>
        <dbReference type="EnsemblPlants" id="Zm00001eb142500_P001"/>
    </source>
</evidence>
<dbReference type="InterPro" id="IPR054502">
    <property type="entry name" value="bHLH-TF_ACT-like_plant"/>
</dbReference>
<dbReference type="GO" id="GO:0046983">
    <property type="term" value="F:protein dimerization activity"/>
    <property type="evidence" value="ECO:0007669"/>
    <property type="project" value="InterPro"/>
</dbReference>
<reference evidence="11" key="2">
    <citation type="submission" date="2019-07" db="EMBL/GenBank/DDBJ databases">
        <authorList>
            <person name="Seetharam A."/>
            <person name="Woodhouse M."/>
            <person name="Cannon E."/>
        </authorList>
    </citation>
    <scope>NUCLEOTIDE SEQUENCE [LARGE SCALE GENOMIC DNA]</scope>
    <source>
        <strain evidence="11">cv. B73</strain>
    </source>
</reference>
<sequence length="418" mass="43606">MDDSAEVKLVDEITGEGGAAGDWGYLGSDGMGSGSYPAFPFSRDVLSTPTSASLLLSMDPAALFDFNGTFPPSSAAAATAGSSLSAFHDFSCINPFDDAGHFLGAPPPVPAAAAPQQQGQKGGFFAPLPASDFNDAGMSWDDEDEIDQSVDASSMAISASMENAAGAVAGASGAGGGSGRGKKKGMPAKNLMAERRRRKKLNDRLYMLRSVVPKISKMDRASILGDAIEYLKELLQRISDLHNELESAPSSSLVGPTSASFNPSTPTLQTFPGQVKEELCPGSFPSPTGQQATVEVRMREGHAVNIHMFCARRPGILLSTMTALDSLGLDIEQAVISCFNGFAMDVFRAEVCGHHANTISSENSDGFNSTKLPNPPLLTPASSCLSVASPQQCADGPGMVPEEIKAVLMHTAGLHNAM</sequence>
<gene>
    <name evidence="11" type="primary">LOC100193144</name>
    <name evidence="10" type="ORF">ZEAMMB73_Zm00001d042263</name>
</gene>
<dbReference type="Pfam" id="PF22754">
    <property type="entry name" value="bHLH-TF_ACT-like_plant"/>
    <property type="match status" value="1"/>
</dbReference>
<dbReference type="PROSITE" id="PS50888">
    <property type="entry name" value="BHLH"/>
    <property type="match status" value="1"/>
</dbReference>
<evidence type="ECO:0000256" key="3">
    <source>
        <dbReference type="ARBA" id="ARBA00022473"/>
    </source>
</evidence>
<proteinExistence type="evidence at protein level"/>
<protein>
    <submittedName>
        <fullName evidence="10">Inducer of CBF expression 2</fullName>
    </submittedName>
</protein>